<keyword evidence="4" id="KW-1185">Reference proteome</keyword>
<feature type="transmembrane region" description="Helical" evidence="2">
    <location>
        <begin position="59"/>
        <end position="81"/>
    </location>
</feature>
<comment type="caution">
    <text evidence="3">The sequence shown here is derived from an EMBL/GenBank/DDBJ whole genome shotgun (WGS) entry which is preliminary data.</text>
</comment>
<dbReference type="AlphaFoldDB" id="A0A9D4Q4J6"/>
<keyword evidence="2" id="KW-1133">Transmembrane helix</keyword>
<dbReference type="Proteomes" id="UP000821837">
    <property type="component" value="Unassembled WGS sequence"/>
</dbReference>
<evidence type="ECO:0000313" key="3">
    <source>
        <dbReference type="EMBL" id="KAH7967850.1"/>
    </source>
</evidence>
<accession>A0A9D4Q4J6</accession>
<gene>
    <name evidence="3" type="ORF">HPB52_002968</name>
</gene>
<organism evidence="3 4">
    <name type="scientific">Rhipicephalus sanguineus</name>
    <name type="common">Brown dog tick</name>
    <name type="synonym">Ixodes sanguineus</name>
    <dbReference type="NCBI Taxonomy" id="34632"/>
    <lineage>
        <taxon>Eukaryota</taxon>
        <taxon>Metazoa</taxon>
        <taxon>Ecdysozoa</taxon>
        <taxon>Arthropoda</taxon>
        <taxon>Chelicerata</taxon>
        <taxon>Arachnida</taxon>
        <taxon>Acari</taxon>
        <taxon>Parasitiformes</taxon>
        <taxon>Ixodida</taxon>
        <taxon>Ixodoidea</taxon>
        <taxon>Ixodidae</taxon>
        <taxon>Rhipicephalinae</taxon>
        <taxon>Rhipicephalus</taxon>
        <taxon>Rhipicephalus</taxon>
    </lineage>
</organism>
<name>A0A9D4Q4J6_RHISA</name>
<reference evidence="3" key="1">
    <citation type="journal article" date="2020" name="Cell">
        <title>Large-Scale Comparative Analyses of Tick Genomes Elucidate Their Genetic Diversity and Vector Capacities.</title>
        <authorList>
            <consortium name="Tick Genome and Microbiome Consortium (TIGMIC)"/>
            <person name="Jia N."/>
            <person name="Wang J."/>
            <person name="Shi W."/>
            <person name="Du L."/>
            <person name="Sun Y."/>
            <person name="Zhan W."/>
            <person name="Jiang J.F."/>
            <person name="Wang Q."/>
            <person name="Zhang B."/>
            <person name="Ji P."/>
            <person name="Bell-Sakyi L."/>
            <person name="Cui X.M."/>
            <person name="Yuan T.T."/>
            <person name="Jiang B.G."/>
            <person name="Yang W.F."/>
            <person name="Lam T.T."/>
            <person name="Chang Q.C."/>
            <person name="Ding S.J."/>
            <person name="Wang X.J."/>
            <person name="Zhu J.G."/>
            <person name="Ruan X.D."/>
            <person name="Zhao L."/>
            <person name="Wei J.T."/>
            <person name="Ye R.Z."/>
            <person name="Que T.C."/>
            <person name="Du C.H."/>
            <person name="Zhou Y.H."/>
            <person name="Cheng J.X."/>
            <person name="Dai P.F."/>
            <person name="Guo W.B."/>
            <person name="Han X.H."/>
            <person name="Huang E.J."/>
            <person name="Li L.F."/>
            <person name="Wei W."/>
            <person name="Gao Y.C."/>
            <person name="Liu J.Z."/>
            <person name="Shao H.Z."/>
            <person name="Wang X."/>
            <person name="Wang C.C."/>
            <person name="Yang T.C."/>
            <person name="Huo Q.B."/>
            <person name="Li W."/>
            <person name="Chen H.Y."/>
            <person name="Chen S.E."/>
            <person name="Zhou L.G."/>
            <person name="Ni X.B."/>
            <person name="Tian J.H."/>
            <person name="Sheng Y."/>
            <person name="Liu T."/>
            <person name="Pan Y.S."/>
            <person name="Xia L.Y."/>
            <person name="Li J."/>
            <person name="Zhao F."/>
            <person name="Cao W.C."/>
        </authorList>
    </citation>
    <scope>NUCLEOTIDE SEQUENCE</scope>
    <source>
        <strain evidence="3">Rsan-2018</strain>
    </source>
</reference>
<feature type="region of interest" description="Disordered" evidence="1">
    <location>
        <begin position="1"/>
        <end position="26"/>
    </location>
</feature>
<evidence type="ECO:0000313" key="4">
    <source>
        <dbReference type="Proteomes" id="UP000821837"/>
    </source>
</evidence>
<sequence>MLAAFAKQSGQDCEATDEGGGLADEDKTELVKKHHEYRARIVEKVKVSGASILEGGPSLVSITGIMAAVLIGGLVLTSAVLMRKRRLRHSATAAAATKLEAGGSVRAQLVLKSTRRSRRLPRPPNPLPATKRSRRSDGAVGWPYPHPGLAFAHV</sequence>
<dbReference type="EMBL" id="JABSTV010001248">
    <property type="protein sequence ID" value="KAH7967850.1"/>
    <property type="molecule type" value="Genomic_DNA"/>
</dbReference>
<feature type="region of interest" description="Disordered" evidence="1">
    <location>
        <begin position="112"/>
        <end position="141"/>
    </location>
</feature>
<keyword evidence="2" id="KW-0812">Transmembrane</keyword>
<evidence type="ECO:0000256" key="1">
    <source>
        <dbReference type="SAM" id="MobiDB-lite"/>
    </source>
</evidence>
<keyword evidence="2" id="KW-0472">Membrane</keyword>
<protein>
    <submittedName>
        <fullName evidence="3">Uncharacterized protein</fullName>
    </submittedName>
</protein>
<evidence type="ECO:0000256" key="2">
    <source>
        <dbReference type="SAM" id="Phobius"/>
    </source>
</evidence>
<proteinExistence type="predicted"/>
<reference evidence="3" key="2">
    <citation type="submission" date="2021-09" db="EMBL/GenBank/DDBJ databases">
        <authorList>
            <person name="Jia N."/>
            <person name="Wang J."/>
            <person name="Shi W."/>
            <person name="Du L."/>
            <person name="Sun Y."/>
            <person name="Zhan W."/>
            <person name="Jiang J."/>
            <person name="Wang Q."/>
            <person name="Zhang B."/>
            <person name="Ji P."/>
            <person name="Sakyi L.B."/>
            <person name="Cui X."/>
            <person name="Yuan T."/>
            <person name="Jiang B."/>
            <person name="Yang W."/>
            <person name="Lam T.T.-Y."/>
            <person name="Chang Q."/>
            <person name="Ding S."/>
            <person name="Wang X."/>
            <person name="Zhu J."/>
            <person name="Ruan X."/>
            <person name="Zhao L."/>
            <person name="Wei J."/>
            <person name="Que T."/>
            <person name="Du C."/>
            <person name="Cheng J."/>
            <person name="Dai P."/>
            <person name="Han X."/>
            <person name="Huang E."/>
            <person name="Gao Y."/>
            <person name="Liu J."/>
            <person name="Shao H."/>
            <person name="Ye R."/>
            <person name="Li L."/>
            <person name="Wei W."/>
            <person name="Wang X."/>
            <person name="Wang C."/>
            <person name="Huo Q."/>
            <person name="Li W."/>
            <person name="Guo W."/>
            <person name="Chen H."/>
            <person name="Chen S."/>
            <person name="Zhou L."/>
            <person name="Zhou L."/>
            <person name="Ni X."/>
            <person name="Tian J."/>
            <person name="Zhou Y."/>
            <person name="Sheng Y."/>
            <person name="Liu T."/>
            <person name="Pan Y."/>
            <person name="Xia L."/>
            <person name="Li J."/>
            <person name="Zhao F."/>
            <person name="Cao W."/>
        </authorList>
    </citation>
    <scope>NUCLEOTIDE SEQUENCE</scope>
    <source>
        <strain evidence="3">Rsan-2018</strain>
        <tissue evidence="3">Larvae</tissue>
    </source>
</reference>